<feature type="region of interest" description="Disordered" evidence="1">
    <location>
        <begin position="105"/>
        <end position="125"/>
    </location>
</feature>
<protein>
    <recommendedName>
        <fullName evidence="5">LysM domain-containing protein</fullName>
    </recommendedName>
</protein>
<evidence type="ECO:0008006" key="5">
    <source>
        <dbReference type="Google" id="ProtNLM"/>
    </source>
</evidence>
<sequence length="327" mass="34592">MRNFYRHLLFTAALVGACSWDRSVGLWKVTGEQTVWEAATYLSGSEDDAAKIRVIKDAIVEKNPNLTKPVYILEGQIFTIPYSSVASPARWETSTSYGCTPFLEFPGQGRPSPGNPVVTASPPTRDGTAQCVCATGSTAMTSSMISTAAGSVSQSPAPSWTSLTSSGAVKGSSESDQDASAALTTTVQAVTQSSESAPSASPTGGIMCRDGNGKVDAESTQQAHARAFCIIQMNQTLQANNSTLSQLLYTPYGGLYYFSVQWTAACPANLLTAGELSCMNIMKDIHTICSGKNGIGPGGSMMWGCAIYKYELLDVNHLNPKATDCVR</sequence>
<feature type="region of interest" description="Disordered" evidence="1">
    <location>
        <begin position="150"/>
        <end position="215"/>
    </location>
</feature>
<evidence type="ECO:0000313" key="3">
    <source>
        <dbReference type="EMBL" id="KAK4069843.1"/>
    </source>
</evidence>
<reference evidence="3 4" key="1">
    <citation type="journal article" date="2024" name="Microbiol. Resour. Announc.">
        <title>Genome annotations for the ascomycete fungi Trichoderma harzianum, Trichoderma aggressivum, and Purpureocillium lilacinum.</title>
        <authorList>
            <person name="Beijen E.P.W."/>
            <person name="Ohm R.A."/>
        </authorList>
    </citation>
    <scope>NUCLEOTIDE SEQUENCE [LARGE SCALE GENOMIC DNA]</scope>
    <source>
        <strain evidence="3 4">CBS 150709</strain>
    </source>
</reference>
<keyword evidence="4" id="KW-1185">Reference proteome</keyword>
<name>A0ABR0BDP1_PURLI</name>
<feature type="compositionally biased region" description="Low complexity" evidence="1">
    <location>
        <begin position="179"/>
        <end position="196"/>
    </location>
</feature>
<dbReference type="Proteomes" id="UP001287286">
    <property type="component" value="Unassembled WGS sequence"/>
</dbReference>
<evidence type="ECO:0000256" key="1">
    <source>
        <dbReference type="SAM" id="MobiDB-lite"/>
    </source>
</evidence>
<comment type="caution">
    <text evidence="3">The sequence shown here is derived from an EMBL/GenBank/DDBJ whole genome shotgun (WGS) entry which is preliminary data.</text>
</comment>
<evidence type="ECO:0000313" key="4">
    <source>
        <dbReference type="Proteomes" id="UP001287286"/>
    </source>
</evidence>
<organism evidence="3 4">
    <name type="scientific">Purpureocillium lilacinum</name>
    <name type="common">Paecilomyces lilacinus</name>
    <dbReference type="NCBI Taxonomy" id="33203"/>
    <lineage>
        <taxon>Eukaryota</taxon>
        <taxon>Fungi</taxon>
        <taxon>Dikarya</taxon>
        <taxon>Ascomycota</taxon>
        <taxon>Pezizomycotina</taxon>
        <taxon>Sordariomycetes</taxon>
        <taxon>Hypocreomycetidae</taxon>
        <taxon>Hypocreales</taxon>
        <taxon>Ophiocordycipitaceae</taxon>
        <taxon>Purpureocillium</taxon>
    </lineage>
</organism>
<proteinExistence type="predicted"/>
<accession>A0ABR0BDP1</accession>
<feature type="chain" id="PRO_5045397116" description="LysM domain-containing protein" evidence="2">
    <location>
        <begin position="26"/>
        <end position="327"/>
    </location>
</feature>
<feature type="signal peptide" evidence="2">
    <location>
        <begin position="1"/>
        <end position="25"/>
    </location>
</feature>
<dbReference type="EMBL" id="JAWRVI010000256">
    <property type="protein sequence ID" value="KAK4069843.1"/>
    <property type="molecule type" value="Genomic_DNA"/>
</dbReference>
<gene>
    <name evidence="3" type="ORF">Purlil1_13609</name>
</gene>
<evidence type="ECO:0000256" key="2">
    <source>
        <dbReference type="SAM" id="SignalP"/>
    </source>
</evidence>
<feature type="compositionally biased region" description="Polar residues" evidence="1">
    <location>
        <begin position="152"/>
        <end position="167"/>
    </location>
</feature>
<keyword evidence="2" id="KW-0732">Signal</keyword>
<dbReference type="PROSITE" id="PS51257">
    <property type="entry name" value="PROKAR_LIPOPROTEIN"/>
    <property type="match status" value="1"/>
</dbReference>